<dbReference type="Proteomes" id="UP000017119">
    <property type="component" value="Chromosome"/>
</dbReference>
<dbReference type="EMBL" id="CP006771">
    <property type="protein sequence ID" value="AGX88814.1"/>
    <property type="molecule type" value="Genomic_DNA"/>
</dbReference>
<dbReference type="KEGG" id="mpv:PRV_00145"/>
<protein>
    <recommendedName>
        <fullName evidence="7">DUF2179 domain-containing protein</fullName>
    </recommendedName>
</protein>
<feature type="transmembrane region" description="Helical" evidence="6">
    <location>
        <begin position="298"/>
        <end position="321"/>
    </location>
</feature>
<evidence type="ECO:0000256" key="5">
    <source>
        <dbReference type="ARBA" id="ARBA00023136"/>
    </source>
</evidence>
<feature type="domain" description="DUF2179" evidence="7">
    <location>
        <begin position="350"/>
        <end position="400"/>
    </location>
</feature>
<feature type="transmembrane region" description="Helical" evidence="6">
    <location>
        <begin position="130"/>
        <end position="148"/>
    </location>
</feature>
<proteinExistence type="predicted"/>
<evidence type="ECO:0000256" key="6">
    <source>
        <dbReference type="SAM" id="Phobius"/>
    </source>
</evidence>
<keyword evidence="9" id="KW-1185">Reference proteome</keyword>
<accession>U5NF67</accession>
<feature type="transmembrane region" description="Helical" evidence="6">
    <location>
        <begin position="98"/>
        <end position="118"/>
    </location>
</feature>
<gene>
    <name evidence="8" type="ORF">PRV_00145</name>
</gene>
<dbReference type="Gene3D" id="3.30.70.120">
    <property type="match status" value="1"/>
</dbReference>
<dbReference type="PANTHER" id="PTHR33545:SF5">
    <property type="entry name" value="UPF0750 MEMBRANE PROTEIN YITT"/>
    <property type="match status" value="1"/>
</dbReference>
<feature type="transmembrane region" description="Helical" evidence="6">
    <location>
        <begin position="46"/>
        <end position="64"/>
    </location>
</feature>
<sequence>MSTFNTSYNNQEAKLDSIDTKQLTFKVTGGLSFQYFWTLKDKKKKIMLILLLSFFSGTLNFFFVEKIGLYSPGMFSIWQSIARLSKSQMGNGSKAVDIVYLLLFWVVNSIMNIALAICTFKGIGKEMTKYSVIFIVGATITGLIWSNLEETLNLKDFYLFSDPFKNIKTCQQNGSYAEDSINSKFLIWETIRPTYNNSVAKKATNNGVILLFLYSIVYAALNSLLASLLYALGACGGGIDWIIFYLFKTKSYFANKLIMYTGLFFSFMSYTLGSYLPWALKWDNSKHGGVGSSYVYNFFSPLFFAILAANFVKKFIFSVFYPRFNFINVKIFTTMWLEIRNELINRKFPHSFTIIPSYGSYSLRSQTQLEFVCLLIELQELVKIVRKIDKNCFICSVPIKSLNARIGI</sequence>
<keyword evidence="5 6" id="KW-0472">Membrane</keyword>
<dbReference type="STRING" id="1403316.PRV_00145"/>
<dbReference type="OrthoDB" id="394403at2"/>
<name>U5NF67_9MOLU</name>
<evidence type="ECO:0000313" key="8">
    <source>
        <dbReference type="EMBL" id="AGX88814.1"/>
    </source>
</evidence>
<evidence type="ECO:0000256" key="4">
    <source>
        <dbReference type="ARBA" id="ARBA00022989"/>
    </source>
</evidence>
<dbReference type="AlphaFoldDB" id="U5NF67"/>
<dbReference type="RefSeq" id="WP_022768728.1">
    <property type="nucleotide sequence ID" value="NC_022575.1"/>
</dbReference>
<reference evidence="8 9" key="1">
    <citation type="journal article" date="2013" name="Genome Announc.">
        <title>Genome Sequence of Mycoplasma parvum (Formerly Eperythrozoon parvum), a Diminutive Hemoplasma of the Pig.</title>
        <authorList>
            <person name="do Nascimento N.C."/>
            <person name="Dos Santos A.P."/>
            <person name="Chu Y."/>
            <person name="Guimaraes A.M."/>
            <person name="Pagliaro A."/>
            <person name="Messick J.B."/>
        </authorList>
    </citation>
    <scope>NUCLEOTIDE SEQUENCE [LARGE SCALE GENOMIC DNA]</scope>
    <source>
        <strain evidence="8 9">Indiana</strain>
    </source>
</reference>
<dbReference type="Pfam" id="PF10035">
    <property type="entry name" value="DUF2179"/>
    <property type="match status" value="1"/>
</dbReference>
<keyword evidence="3 6" id="KW-0812">Transmembrane</keyword>
<evidence type="ECO:0000256" key="1">
    <source>
        <dbReference type="ARBA" id="ARBA00004651"/>
    </source>
</evidence>
<evidence type="ECO:0000259" key="7">
    <source>
        <dbReference type="Pfam" id="PF10035"/>
    </source>
</evidence>
<organism evidence="8 9">
    <name type="scientific">Mycoplasma parvum str. Indiana</name>
    <dbReference type="NCBI Taxonomy" id="1403316"/>
    <lineage>
        <taxon>Bacteria</taxon>
        <taxon>Bacillati</taxon>
        <taxon>Mycoplasmatota</taxon>
        <taxon>Mollicutes</taxon>
        <taxon>Mycoplasmataceae</taxon>
        <taxon>Mycoplasma</taxon>
    </lineage>
</organism>
<dbReference type="GO" id="GO:0005886">
    <property type="term" value="C:plasma membrane"/>
    <property type="evidence" value="ECO:0007669"/>
    <property type="project" value="UniProtKB-SubCell"/>
</dbReference>
<evidence type="ECO:0000313" key="9">
    <source>
        <dbReference type="Proteomes" id="UP000017119"/>
    </source>
</evidence>
<dbReference type="InterPro" id="IPR015867">
    <property type="entry name" value="N-reg_PII/ATP_PRibTrfase_C"/>
</dbReference>
<keyword evidence="4 6" id="KW-1133">Transmembrane helix</keyword>
<dbReference type="PATRIC" id="fig|1403316.3.peg.21"/>
<dbReference type="HOGENOM" id="CLU_043038_0_0_14"/>
<dbReference type="InterPro" id="IPR051461">
    <property type="entry name" value="UPF0750_membrane"/>
</dbReference>
<comment type="subcellular location">
    <subcellularLocation>
        <location evidence="1">Cell membrane</location>
        <topology evidence="1">Multi-pass membrane protein</topology>
    </subcellularLocation>
</comment>
<keyword evidence="2" id="KW-1003">Cell membrane</keyword>
<feature type="transmembrane region" description="Helical" evidence="6">
    <location>
        <begin position="212"/>
        <end position="245"/>
    </location>
</feature>
<dbReference type="PANTHER" id="PTHR33545">
    <property type="entry name" value="UPF0750 MEMBRANE PROTEIN YITT-RELATED"/>
    <property type="match status" value="1"/>
</dbReference>
<evidence type="ECO:0000256" key="3">
    <source>
        <dbReference type="ARBA" id="ARBA00022692"/>
    </source>
</evidence>
<evidence type="ECO:0000256" key="2">
    <source>
        <dbReference type="ARBA" id="ARBA00022475"/>
    </source>
</evidence>
<feature type="transmembrane region" description="Helical" evidence="6">
    <location>
        <begin position="257"/>
        <end position="278"/>
    </location>
</feature>
<dbReference type="InterPro" id="IPR019264">
    <property type="entry name" value="DUF2179"/>
</dbReference>